<reference evidence="2 3" key="1">
    <citation type="submission" date="2016-02" db="EMBL/GenBank/DDBJ databases">
        <authorList>
            <person name="Teng J.L."/>
            <person name="Tang Y."/>
            <person name="Huang Y."/>
            <person name="Guo F."/>
            <person name="Wei W."/>
            <person name="Chen J.H."/>
            <person name="Wong S.Y."/>
            <person name="Lau S.K."/>
            <person name="Woo P.C."/>
        </authorList>
    </citation>
    <scope>NUCLEOTIDE SEQUENCE [LARGE SCALE GENOMIC DNA]</scope>
    <source>
        <strain evidence="2 3">JCM 13375</strain>
    </source>
</reference>
<evidence type="ECO:0000313" key="3">
    <source>
        <dbReference type="Proteomes" id="UP000070409"/>
    </source>
</evidence>
<proteinExistence type="predicted"/>
<keyword evidence="3" id="KW-1185">Reference proteome</keyword>
<organism evidence="2 3">
    <name type="scientific">Tsukamurella pseudospumae</name>
    <dbReference type="NCBI Taxonomy" id="239498"/>
    <lineage>
        <taxon>Bacteria</taxon>
        <taxon>Bacillati</taxon>
        <taxon>Actinomycetota</taxon>
        <taxon>Actinomycetes</taxon>
        <taxon>Mycobacteriales</taxon>
        <taxon>Tsukamurellaceae</taxon>
        <taxon>Tsukamurella</taxon>
    </lineage>
</organism>
<evidence type="ECO:0000313" key="2">
    <source>
        <dbReference type="EMBL" id="KXP00718.1"/>
    </source>
</evidence>
<dbReference type="Proteomes" id="UP000070409">
    <property type="component" value="Unassembled WGS sequence"/>
</dbReference>
<accession>A0A137ZRB0</accession>
<evidence type="ECO:0008006" key="4">
    <source>
        <dbReference type="Google" id="ProtNLM"/>
    </source>
</evidence>
<dbReference type="EMBL" id="LSRE01000004">
    <property type="protein sequence ID" value="KXP00718.1"/>
    <property type="molecule type" value="Genomic_DNA"/>
</dbReference>
<feature type="compositionally biased region" description="Basic residues" evidence="1">
    <location>
        <begin position="1"/>
        <end position="12"/>
    </location>
</feature>
<protein>
    <recommendedName>
        <fullName evidence="4">ATP/GTP-binding protein</fullName>
    </recommendedName>
</protein>
<sequence>MGRRPVSRKRAAARGDHRPLSTGGFGSRIELGDEAYQVRTVTGSGAAKEYRCPGCDQLIPVGTAHVVVWPSADIGGVTDRRHWHSGCWRREAGRRSR</sequence>
<comment type="caution">
    <text evidence="2">The sequence shown here is derived from an EMBL/GenBank/DDBJ whole genome shotgun (WGS) entry which is preliminary data.</text>
</comment>
<feature type="region of interest" description="Disordered" evidence="1">
    <location>
        <begin position="1"/>
        <end position="26"/>
    </location>
</feature>
<evidence type="ECO:0000256" key="1">
    <source>
        <dbReference type="SAM" id="MobiDB-lite"/>
    </source>
</evidence>
<dbReference type="RefSeq" id="WP_068744030.1">
    <property type="nucleotide sequence ID" value="NZ_LSRE01000004.1"/>
</dbReference>
<gene>
    <name evidence="2" type="ORF">AXK61_14545</name>
</gene>
<name>A0A137ZRB0_9ACTN</name>